<dbReference type="SUPFAM" id="SSF54631">
    <property type="entry name" value="CBS-domain pair"/>
    <property type="match status" value="1"/>
</dbReference>
<comment type="caution">
    <text evidence="1">The sequence shown here is derived from an EMBL/GenBank/DDBJ whole genome shotgun (WGS) entry which is preliminary data.</text>
</comment>
<dbReference type="EMBL" id="FUKM01000046">
    <property type="protein sequence ID" value="SJN13475.1"/>
    <property type="molecule type" value="Genomic_DNA"/>
</dbReference>
<dbReference type="Proteomes" id="UP000196331">
    <property type="component" value="Unassembled WGS sequence"/>
</dbReference>
<proteinExistence type="predicted"/>
<name>A0A1R4I0Z2_9GAMM</name>
<evidence type="ECO:0000313" key="2">
    <source>
        <dbReference type="Proteomes" id="UP000196331"/>
    </source>
</evidence>
<accession>A0A1R4I0Z2</accession>
<evidence type="ECO:0000313" key="1">
    <source>
        <dbReference type="EMBL" id="SJN13475.1"/>
    </source>
</evidence>
<gene>
    <name evidence="1" type="ORF">CZ787_10285</name>
</gene>
<dbReference type="Gene3D" id="3.90.1280.20">
    <property type="match status" value="1"/>
</dbReference>
<dbReference type="AlphaFoldDB" id="A0A1R4I0Z2"/>
<dbReference type="InterPro" id="IPR046342">
    <property type="entry name" value="CBS_dom_sf"/>
</dbReference>
<protein>
    <submittedName>
        <fullName evidence="1">Magnesium and cobalt efflux protein CorC</fullName>
    </submittedName>
</protein>
<sequence length="58" mass="6772">MRVIHDEHGTWLGIITLEDVIETILGQDIVDETDKIQNLRNHAKQRWLKQVTSDTPLH</sequence>
<reference evidence="1 2" key="1">
    <citation type="submission" date="2017-02" db="EMBL/GenBank/DDBJ databases">
        <authorList>
            <person name="Dridi B."/>
        </authorList>
    </citation>
    <scope>NUCLEOTIDE SEQUENCE [LARGE SCALE GENOMIC DNA]</scope>
    <source>
        <strain evidence="1 2">JB380</strain>
    </source>
</reference>
<organism evidence="1 2">
    <name type="scientific">Halomonas citrativorans</name>
    <dbReference type="NCBI Taxonomy" id="2742612"/>
    <lineage>
        <taxon>Bacteria</taxon>
        <taxon>Pseudomonadati</taxon>
        <taxon>Pseudomonadota</taxon>
        <taxon>Gammaproteobacteria</taxon>
        <taxon>Oceanospirillales</taxon>
        <taxon>Halomonadaceae</taxon>
        <taxon>Halomonas</taxon>
    </lineage>
</organism>